<name>A0ABP2I9S6_CORAM</name>
<comment type="caution">
    <text evidence="2">The sequence shown here is derived from an EMBL/GenBank/DDBJ whole genome shotgun (WGS) entry which is preliminary data.</text>
</comment>
<sequence length="47" mass="5310">MLATHGFDLSRNYPSKLWETLVLTQPPAPPRHGNNREPLWLPGSLNS</sequence>
<accession>A0ABP2I9S6</accession>
<dbReference type="EMBL" id="ADNS01000031">
    <property type="protein sequence ID" value="EFG80170.1"/>
    <property type="molecule type" value="Genomic_DNA"/>
</dbReference>
<evidence type="ECO:0000256" key="1">
    <source>
        <dbReference type="SAM" id="MobiDB-lite"/>
    </source>
</evidence>
<reference evidence="2 3" key="1">
    <citation type="submission" date="2010-04" db="EMBL/GenBank/DDBJ databases">
        <authorList>
            <person name="Weinstock G."/>
            <person name="Sodergren E."/>
            <person name="Clifton S."/>
            <person name="Fulton L."/>
            <person name="Fulton B."/>
            <person name="Courtney L."/>
            <person name="Fronick C."/>
            <person name="Harrison M."/>
            <person name="Strong C."/>
            <person name="Farmer C."/>
            <person name="Delahaunty K."/>
            <person name="Markovic C."/>
            <person name="Hall O."/>
            <person name="Minx P."/>
            <person name="Tomlinson C."/>
            <person name="Mitreva M."/>
            <person name="Hou S."/>
            <person name="Wollam A."/>
            <person name="Pepin K.H."/>
            <person name="Johnson M."/>
            <person name="Bhonagiri V."/>
            <person name="Zhang X."/>
            <person name="Suruliraj S."/>
            <person name="Warren W."/>
            <person name="Chinwalla A."/>
            <person name="Mardis E.R."/>
            <person name="Wilson R.K."/>
        </authorList>
    </citation>
    <scope>NUCLEOTIDE SEQUENCE [LARGE SCALE GENOMIC DNA]</scope>
    <source>
        <strain evidence="2 3">DSM 20306</strain>
    </source>
</reference>
<gene>
    <name evidence="2" type="ORF">HMPREF0281_02259</name>
</gene>
<dbReference type="Proteomes" id="UP000006015">
    <property type="component" value="Unassembled WGS sequence"/>
</dbReference>
<evidence type="ECO:0000313" key="3">
    <source>
        <dbReference type="Proteomes" id="UP000006015"/>
    </source>
</evidence>
<feature type="region of interest" description="Disordered" evidence="1">
    <location>
        <begin position="24"/>
        <end position="47"/>
    </location>
</feature>
<proteinExistence type="predicted"/>
<organism evidence="2 3">
    <name type="scientific">Corynebacterium ammoniagenes DSM 20306</name>
    <dbReference type="NCBI Taxonomy" id="649754"/>
    <lineage>
        <taxon>Bacteria</taxon>
        <taxon>Bacillati</taxon>
        <taxon>Actinomycetota</taxon>
        <taxon>Actinomycetes</taxon>
        <taxon>Mycobacteriales</taxon>
        <taxon>Corynebacteriaceae</taxon>
        <taxon>Corynebacterium</taxon>
    </lineage>
</organism>
<protein>
    <submittedName>
        <fullName evidence="2">Uncharacterized protein</fullName>
    </submittedName>
</protein>
<evidence type="ECO:0000313" key="2">
    <source>
        <dbReference type="EMBL" id="EFG80170.1"/>
    </source>
</evidence>
<keyword evidence="3" id="KW-1185">Reference proteome</keyword>